<dbReference type="Proteomes" id="UP000289708">
    <property type="component" value="Unassembled WGS sequence"/>
</dbReference>
<organism evidence="2 3">
    <name type="scientific">Hansschlegelia zhihuaiae</name>
    <dbReference type="NCBI Taxonomy" id="405005"/>
    <lineage>
        <taxon>Bacteria</taxon>
        <taxon>Pseudomonadati</taxon>
        <taxon>Pseudomonadota</taxon>
        <taxon>Alphaproteobacteria</taxon>
        <taxon>Hyphomicrobiales</taxon>
        <taxon>Methylopilaceae</taxon>
        <taxon>Hansschlegelia</taxon>
    </lineage>
</organism>
<name>A0A4Q0MJ01_9HYPH</name>
<reference evidence="2 3" key="1">
    <citation type="submission" date="2018-12" db="EMBL/GenBank/DDBJ databases">
        <title>bacterium Hansschlegelia zhihuaiae S113.</title>
        <authorList>
            <person name="He J."/>
        </authorList>
    </citation>
    <scope>NUCLEOTIDE SEQUENCE [LARGE SCALE GENOMIC DNA]</scope>
    <source>
        <strain evidence="2 3">S 113</strain>
    </source>
</reference>
<evidence type="ECO:0000256" key="1">
    <source>
        <dbReference type="SAM" id="SignalP"/>
    </source>
</evidence>
<proteinExistence type="predicted"/>
<dbReference type="AlphaFoldDB" id="A0A4Q0MJ01"/>
<evidence type="ECO:0000313" key="3">
    <source>
        <dbReference type="Proteomes" id="UP000289708"/>
    </source>
</evidence>
<dbReference type="RefSeq" id="WP_128777429.1">
    <property type="nucleotide sequence ID" value="NZ_RYFI01000008.1"/>
</dbReference>
<dbReference type="InterPro" id="IPR007410">
    <property type="entry name" value="LpqE-like"/>
</dbReference>
<dbReference type="SUPFAM" id="SSF110087">
    <property type="entry name" value="DR1885-like metal-binding protein"/>
    <property type="match status" value="1"/>
</dbReference>
<dbReference type="InterPro" id="IPR036182">
    <property type="entry name" value="PCuAC_sf"/>
</dbReference>
<sequence>MIKLRFIAPLALALLVAPAAAHDYNVGGLMIRHPWSRATVPGGKVGGGYLTIMNHGGEADRLVSVTVPFAEKAEIHESSMEGGVARMREIEGGVAIAPGETVDFAPGGKHLMFVGLTKPLAKGEKVKGELVFEKAGKVEVEFAVEAAGAKPSMEGMDHKGH</sequence>
<comment type="caution">
    <text evidence="2">The sequence shown here is derived from an EMBL/GenBank/DDBJ whole genome shotgun (WGS) entry which is preliminary data.</text>
</comment>
<protein>
    <submittedName>
        <fullName evidence="2">Copper chaperone PCu(A)C</fullName>
    </submittedName>
</protein>
<dbReference type="OrthoDB" id="9796962at2"/>
<keyword evidence="3" id="KW-1185">Reference proteome</keyword>
<accession>A0A4Q0MJ01</accession>
<dbReference type="Pfam" id="PF04314">
    <property type="entry name" value="PCuAC"/>
    <property type="match status" value="1"/>
</dbReference>
<dbReference type="PANTHER" id="PTHR36302:SF1">
    <property type="entry name" value="COPPER CHAPERONE PCU(A)C"/>
    <property type="match status" value="1"/>
</dbReference>
<dbReference type="InterPro" id="IPR058248">
    <property type="entry name" value="Lxx211020-like"/>
</dbReference>
<dbReference type="PANTHER" id="PTHR36302">
    <property type="entry name" value="BLR7088 PROTEIN"/>
    <property type="match status" value="1"/>
</dbReference>
<gene>
    <name evidence="2" type="ORF">EK403_09890</name>
</gene>
<feature type="signal peptide" evidence="1">
    <location>
        <begin position="1"/>
        <end position="21"/>
    </location>
</feature>
<evidence type="ECO:0000313" key="2">
    <source>
        <dbReference type="EMBL" id="RXF73600.1"/>
    </source>
</evidence>
<dbReference type="EMBL" id="RYFI01000008">
    <property type="protein sequence ID" value="RXF73600.1"/>
    <property type="molecule type" value="Genomic_DNA"/>
</dbReference>
<feature type="chain" id="PRO_5020248108" evidence="1">
    <location>
        <begin position="22"/>
        <end position="161"/>
    </location>
</feature>
<keyword evidence="1" id="KW-0732">Signal</keyword>
<dbReference type="Gene3D" id="2.60.40.1890">
    <property type="entry name" value="PCu(A)C copper chaperone"/>
    <property type="match status" value="1"/>
</dbReference>